<dbReference type="Pfam" id="PF09848">
    <property type="entry name" value="SLFN-g3_helicase"/>
    <property type="match status" value="1"/>
</dbReference>
<dbReference type="Proteomes" id="UP001415169">
    <property type="component" value="Unassembled WGS sequence"/>
</dbReference>
<dbReference type="RefSeq" id="WP_344792772.1">
    <property type="nucleotide sequence ID" value="NZ_BAABBV010000002.1"/>
</dbReference>
<dbReference type="SUPFAM" id="SSF52540">
    <property type="entry name" value="P-loop containing nucleoside triphosphate hydrolases"/>
    <property type="match status" value="1"/>
</dbReference>
<feature type="domain" description="GIY-YIG" evidence="1">
    <location>
        <begin position="28"/>
        <end position="100"/>
    </location>
</feature>
<dbReference type="InterPro" id="IPR018647">
    <property type="entry name" value="SLFN_3-like_DNA/RNA_helicase"/>
</dbReference>
<keyword evidence="3" id="KW-1185">Reference proteome</keyword>
<comment type="caution">
    <text evidence="2">The sequence shown here is derived from an EMBL/GenBank/DDBJ whole genome shotgun (WGS) entry which is preliminary data.</text>
</comment>
<evidence type="ECO:0000313" key="3">
    <source>
        <dbReference type="Proteomes" id="UP001415169"/>
    </source>
</evidence>
<sequence>MTSFEVERLVMSPAELKVREALGGRFTNWPVVYVLNGTRQVYVGESRNFVARMRQHLTSPAKKSLEVARVILDETFNKSVCLDLEAYLTSLFAGEGKYEVLNYNDRMIDSDYYERADYRAAFNAIFERLRDEKLFERSIPEIENSDLFKLSPFKQLNTGQAVAVEAILEKLFHDLVAGVGSTAVIQGDPGTGKTIVGVYLLKLLQDIATSDPDDLIDADSVFSDLFTEQNRELLRDFKVGLVIPQQSLRASVRNVFRHVPALDPKMVLTPFDVGANTGAKWDLLIVDETHRLSQRANQPSGMQNQKFAAINERLFGPDGANRSQLDWIRAQSTHQLFLIDSAQSVRPADLPAEVQRELISDAKAGERWHPLASQMRVRAKAGAHGLDYVDYVRRVLSDDPPAPQRFEGYDLRMFDSLAEMHAEIRARDAEVGLSRLVAGYAWEWKSKKDRNAFDIELDGCRLQWNRTDKDWINSPGSVDEVGSIHTVQGYDLNYAGVIIGPDLRLDEASGRIVFDRAHYFDKKGVESNGFTGHTYTDDEVLAFVRNIYAVLLTRGIRGTYVYVADGMLRERLRGALGARRRTWTPSFSGPTSVDDGRNQRE</sequence>
<evidence type="ECO:0000313" key="2">
    <source>
        <dbReference type="EMBL" id="GAA4166290.1"/>
    </source>
</evidence>
<proteinExistence type="predicted"/>
<evidence type="ECO:0000259" key="1">
    <source>
        <dbReference type="PROSITE" id="PS50164"/>
    </source>
</evidence>
<protein>
    <recommendedName>
        <fullName evidence="1">GIY-YIG domain-containing protein</fullName>
    </recommendedName>
</protein>
<gene>
    <name evidence="2" type="ORF">GCM10022286_30730</name>
</gene>
<organism evidence="2 3">
    <name type="scientific">Gryllotalpicola daejeonensis</name>
    <dbReference type="NCBI Taxonomy" id="993087"/>
    <lineage>
        <taxon>Bacteria</taxon>
        <taxon>Bacillati</taxon>
        <taxon>Actinomycetota</taxon>
        <taxon>Actinomycetes</taxon>
        <taxon>Micrococcales</taxon>
        <taxon>Microbacteriaceae</taxon>
        <taxon>Gryllotalpicola</taxon>
    </lineage>
</organism>
<name>A0ABP7ZNR5_9MICO</name>
<reference evidence="2" key="2">
    <citation type="submission" date="2023-12" db="EMBL/GenBank/DDBJ databases">
        <authorList>
            <person name="Sun Q."/>
            <person name="Inoue M."/>
        </authorList>
    </citation>
    <scope>NUCLEOTIDE SEQUENCE</scope>
    <source>
        <strain evidence="2">JCM 17590</strain>
    </source>
</reference>
<dbReference type="EMBL" id="BAABBV010000002">
    <property type="protein sequence ID" value="GAA4166290.1"/>
    <property type="molecule type" value="Genomic_DNA"/>
</dbReference>
<dbReference type="Gene3D" id="3.40.50.300">
    <property type="entry name" value="P-loop containing nucleotide triphosphate hydrolases"/>
    <property type="match status" value="1"/>
</dbReference>
<reference evidence="2" key="1">
    <citation type="journal article" date="2014" name="Int. J. Syst. Evol. Microbiol.">
        <title>Complete genome of a new Firmicutes species belonging to the dominant human colonic microbiota ('Ruminococcus bicirculans') reveals two chromosomes and a selective capacity to utilize plant glucans.</title>
        <authorList>
            <consortium name="NISC Comparative Sequencing Program"/>
            <person name="Wegmann U."/>
            <person name="Louis P."/>
            <person name="Goesmann A."/>
            <person name="Henrissat B."/>
            <person name="Duncan S.H."/>
            <person name="Flint H.J."/>
        </authorList>
    </citation>
    <scope>NUCLEOTIDE SEQUENCE</scope>
    <source>
        <strain evidence="2">JCM 17590</strain>
    </source>
</reference>
<dbReference type="InterPro" id="IPR027417">
    <property type="entry name" value="P-loop_NTPase"/>
</dbReference>
<accession>A0ABP7ZNR5</accession>
<dbReference type="CDD" id="cd10439">
    <property type="entry name" value="GIY-YIG_COG3410"/>
    <property type="match status" value="1"/>
</dbReference>
<dbReference type="InterPro" id="IPR000305">
    <property type="entry name" value="GIY-YIG_endonuc"/>
</dbReference>
<dbReference type="PROSITE" id="PS50164">
    <property type="entry name" value="GIY_YIG"/>
    <property type="match status" value="1"/>
</dbReference>